<protein>
    <submittedName>
        <fullName evidence="12">6-cysteine protein</fullName>
    </submittedName>
</protein>
<evidence type="ECO:0000313" key="12">
    <source>
        <dbReference type="EMBL" id="CDU16253.1"/>
    </source>
</evidence>
<dbReference type="VEuPathDB" id="PlasmoDB:Py17XNL_000303640"/>
<organism evidence="12 13">
    <name type="scientific">Plasmodium yoelii</name>
    <dbReference type="NCBI Taxonomy" id="5861"/>
    <lineage>
        <taxon>Eukaryota</taxon>
        <taxon>Sar</taxon>
        <taxon>Alveolata</taxon>
        <taxon>Apicomplexa</taxon>
        <taxon>Aconoidasida</taxon>
        <taxon>Haemosporida</taxon>
        <taxon>Plasmodiidae</taxon>
        <taxon>Plasmodium</taxon>
        <taxon>Plasmodium (Vinckeia)</taxon>
    </lineage>
</organism>
<dbReference type="GO" id="GO:0009986">
    <property type="term" value="C:cell surface"/>
    <property type="evidence" value="ECO:0007669"/>
    <property type="project" value="UniProtKB-SubCell"/>
</dbReference>
<evidence type="ECO:0000313" key="13">
    <source>
        <dbReference type="Proteomes" id="UP000072904"/>
    </source>
</evidence>
<dbReference type="Proteomes" id="UP000072904">
    <property type="component" value="Chromosome 3"/>
</dbReference>
<evidence type="ECO:0000256" key="8">
    <source>
        <dbReference type="ARBA" id="ARBA00023180"/>
    </source>
</evidence>
<dbReference type="PROSITE" id="PS51701">
    <property type="entry name" value="6_CYS"/>
    <property type="match status" value="8"/>
</dbReference>
<dbReference type="VEuPathDB" id="PlasmoDB:PY04774"/>
<evidence type="ECO:0000256" key="6">
    <source>
        <dbReference type="ARBA" id="ARBA00023136"/>
    </source>
</evidence>
<evidence type="ECO:0000256" key="4">
    <source>
        <dbReference type="ARBA" id="ARBA00022729"/>
    </source>
</evidence>
<gene>
    <name evidence="12" type="ORF">PYYM_0306900</name>
</gene>
<evidence type="ECO:0000256" key="5">
    <source>
        <dbReference type="ARBA" id="ARBA00022737"/>
    </source>
</evidence>
<name>A0A077Y1M6_PLAYE</name>
<feature type="domain" description="6-Cys" evidence="11">
    <location>
        <begin position="1267"/>
        <end position="1395"/>
    </location>
</feature>
<keyword evidence="4" id="KW-0732">Signal</keyword>
<keyword evidence="3" id="KW-1003">Cell membrane</keyword>
<evidence type="ECO:0000256" key="2">
    <source>
        <dbReference type="ARBA" id="ARBA00004241"/>
    </source>
</evidence>
<keyword evidence="6 10" id="KW-0472">Membrane</keyword>
<accession>A0A077Y1M6</accession>
<dbReference type="VEuPathDB" id="PlasmoDB:PYYM_0306900"/>
<evidence type="ECO:0000256" key="10">
    <source>
        <dbReference type="SAM" id="Phobius"/>
    </source>
</evidence>
<keyword evidence="7" id="KW-1015">Disulfide bond</keyword>
<dbReference type="Gene3D" id="2.60.40.2860">
    <property type="match status" value="6"/>
</dbReference>
<keyword evidence="5" id="KW-0677">Repeat</keyword>
<reference evidence="12 13" key="1">
    <citation type="journal article" date="2014" name="BMC Biol.">
        <title>A comprehensive evaluation of rodent malaria parasite genomes and gene expression.</title>
        <authorList>
            <person name="Otto T.D."/>
            <person name="Bohme U."/>
            <person name="Jackson A.P."/>
            <person name="Hunt M."/>
            <person name="Franke-Fayard B."/>
            <person name="Hoeijmakers W.A."/>
            <person name="Religa A.A."/>
            <person name="Robertson L."/>
            <person name="Sanders M."/>
            <person name="Ogun S.A."/>
            <person name="Cunningham D."/>
            <person name="Erhart A."/>
            <person name="Billker O."/>
            <person name="Khan S.M."/>
            <person name="Stunnenberg H.G."/>
            <person name="Langhorne J."/>
            <person name="Holder A.A."/>
            <person name="Waters A.P."/>
            <person name="Newbold C.I."/>
            <person name="Pain A."/>
            <person name="Berriman M."/>
            <person name="Janse C.J."/>
        </authorList>
    </citation>
    <scope>NUCLEOTIDE SEQUENCE [LARGE SCALE GENOMIC DNA]</scope>
    <source>
        <strain evidence="12 13">YM</strain>
    </source>
</reference>
<evidence type="ECO:0000256" key="7">
    <source>
        <dbReference type="ARBA" id="ARBA00023157"/>
    </source>
</evidence>
<dbReference type="Pfam" id="PF07422">
    <property type="entry name" value="s48_45"/>
    <property type="match status" value="6"/>
</dbReference>
<dbReference type="PANTHER" id="PTHR38796:SF1">
    <property type="entry name" value="ANCHORED PROTEIN, PUTATIVE (AFU_ORTHOLOGUE AFUA_4G09600)-RELATED"/>
    <property type="match status" value="1"/>
</dbReference>
<feature type="compositionally biased region" description="Acidic residues" evidence="9">
    <location>
        <begin position="1980"/>
        <end position="1998"/>
    </location>
</feature>
<dbReference type="PANTHER" id="PTHR38796">
    <property type="match status" value="1"/>
</dbReference>
<dbReference type="EMBL" id="LK934631">
    <property type="protein sequence ID" value="CDU16253.1"/>
    <property type="molecule type" value="Genomic_DNA"/>
</dbReference>
<dbReference type="InterPro" id="IPR010884">
    <property type="entry name" value="6_CYS_dom"/>
</dbReference>
<dbReference type="SMART" id="SM00970">
    <property type="entry name" value="s48_45"/>
    <property type="match status" value="7"/>
</dbReference>
<keyword evidence="8" id="KW-0325">Glycoprotein</keyword>
<feature type="region of interest" description="Disordered" evidence="9">
    <location>
        <begin position="1978"/>
        <end position="2007"/>
    </location>
</feature>
<evidence type="ECO:0000256" key="3">
    <source>
        <dbReference type="ARBA" id="ARBA00022475"/>
    </source>
</evidence>
<keyword evidence="10" id="KW-0812">Transmembrane</keyword>
<feature type="domain" description="6-Cys" evidence="11">
    <location>
        <begin position="1419"/>
        <end position="1633"/>
    </location>
</feature>
<dbReference type="InterPro" id="IPR038160">
    <property type="entry name" value="6_CYS_dom_sf"/>
</dbReference>
<feature type="domain" description="6-Cys" evidence="11">
    <location>
        <begin position="575"/>
        <end position="693"/>
    </location>
</feature>
<evidence type="ECO:0000259" key="11">
    <source>
        <dbReference type="PROSITE" id="PS51701"/>
    </source>
</evidence>
<dbReference type="VEuPathDB" id="PlasmoDB:PY03857"/>
<feature type="domain" description="6-Cys" evidence="11">
    <location>
        <begin position="716"/>
        <end position="920"/>
    </location>
</feature>
<feature type="domain" description="6-Cys" evidence="11">
    <location>
        <begin position="2130"/>
        <end position="2258"/>
    </location>
</feature>
<feature type="domain" description="6-Cys" evidence="11">
    <location>
        <begin position="923"/>
        <end position="1057"/>
    </location>
</feature>
<proteinExistence type="predicted"/>
<sequence length="2284" mass="267707">MGKKKILFYFLIYGISILILINYEHVNNLVKKKFQKKDGENVKKNEEASYYEIEREYIKYGTSQNEKSSILLLDIFSIIQKYIQIFYEFLLKDIQWNKWFKNRRTYNNPNCIDDIKYVYQNNCILPYPKYYILNNSKINNNRKLSIREDPNELKPYVTRGQKNETVVNLHEYFVKDDQVKLKNPEIFIIPKEYLHRVVIICSKPSIHYSHVITRPSNAMQYILDEDKEIIPTDSTYPVIFYPEVNNWGLDNKLSTGMVEFLIPPYSNKTGDLIITCANIDANNSYKFEDFIIIRVRVHQTYKKILGISSDKNDKPYFEEIISEEKDIYEFEGYLEKVIGIKLEGYELDPPNCFKSVYEDDKRIYLEVEYHYSKCINLDRKNYKLRFYFLSQYFADYELKFSCNIINIKTQKKKTVTFGDGMATSDHILKIVDDDSKTIKYFNDIPYQMCNFDYNLSKLSEIQICEKTINEFSLFMYNCEQITDNRIVYGKEPINTIKYLSNVFPINKFTDLFFNTKDIDIPEINEQFKGFKFFMTSFINHGSYPLTIECGVTNGGTDYRRAIILLHVRTDLKDRPVSFCDFRKGELYNYLNAYSEGDLCIIISKSNTSFGFRCPENTKKMPEKCFTQVYEKGYLHDSYKINTKNIINYSFENPEYALAGFNYTLTKSYQFECHCVDKETEQIVKTVLVKYVNEDEIYDYNDLPLVNHKSIVAHPNKTHLCDFMTSDNMLSPKKEDSVNYVCNVFPKPLEYVALHCPTNIVDVENEDDISRLSKEMHKEEIKAELRIKLRKRNIYSMLYHTPKNAPSYVIDKNMQSVSSITDVIPGIIVLDKVSEKISKMEKNENGIYDASITPDENDETNILYKKYIGKDNSISNGFFIFQLPPYIETNETIEFLCINSSTKKNLNIGNNGIMTVHIRKEGNKIDGCYFYKNKPQNSFLKESIKMGFNQECKLQSDGDLEYFGILCPTQNNFFLSPNNCFSQMYTESNELIKIKNVDSDFEVFSDKKGLSYLKISQKYLGYSKLICYCNDNTIVSNIDGTPLTQQNKIILEFNVSSKNAFGVQKTNYTKVSNFLVGYEFSNKRATPIYRKKHVCDFTKKTNSLEPVNEVDTVHSCYIHLEQNLNMVQVKCPKIVKSDDDIFDSNIIINNKKTSQRSSQKNNFYLENANVEPEELEKYKNIEYIPENDEVMYLDKKEKLDDILPGVIILDKNKMFKEKGNFTFVTPLIVEKVLILKIYCDNTKTIINNMKGQKGITVIRVSQNTTKNKLYGCDFSGNSKKKFYYSNVYDLEKQNEFCEIELKENIVVSLNCPTGKINPKNCFRKVYIKSNMNEQITENIENIFNEIKVIDADYFINNSSTFLMISKITKKEFDFYCTCEDYKTKNIGTIYIKNYEYLDSKPIYKNKKISYIDVVPYYLNDSYVCDFTEKHYSILQRKNINIEELLKRYLSMIKPYEDGEYKHYNLNLKLKKEIMKKQYIEYLKQKIKEFEENPFNITKYDNQIVSFRCNIDLNPFDKFVIKCPPKKNSNTYLKGQEYSDSINTSIEDVQFENFTYRSNLGLNENKMLEKLNNVLFGSLLINKNTNSSFFEQGTLELIISPYSESSKNIVFSCEYLEKDESKGIIGTASIFIKKNDNKILGCHFIDKSFDVNSLEETDEHLTSLAYKNNSFVFETNLIEGKTVYCDIEAIENDVVGLSCPYNFITTPENCFEYVQIEGTDKELETHKLDNLLYGVKIFKNEMYKQNYTPTYIILPKRINKSLKIFCSCNSITSIQVGIIQINVIGNDLNNWFKKEVIHNIYAYQRQHYYYDFSSGTLSITSENDTPISILSDKTYDSNNELDVDVNEIPQLNMLKLNSQEDSTSTEQYKNDNPIDQETHNDDNILNPLRTKKVYEVTITASEFTTIKIVCPLRNYEQFKQSKITPENFFEYVLVKNKEIDAEKGISLLNLEHIDKIFIDKFKGNDKKNKLETEKYKNRDINKDEEEDDEEDDDEEDDDEEDKKNEQEKKKTDKFIKEEIKKVEYDNLGNKIIISVKSKKPKATIEDTDKIYKKKIINESEKYIVKNINDVISYVNYKSEINDNTYESTIYFSPLLLNKAQFFINCDNSLTLNQSKRGKTAIVKINVHPNSLKIMGCDFVGAYSSYFIFSKKWDQITPNYVCEINVEDDSIIGLACPYNTKIYPSDCFESVIKNNKVYKRDTLIEYKNTFFYQKNGKPTLSFIQIKKVYSDHLTCKCFENNNGNYKEVTIKLIYKSYILGTPKMTLNKPFMKYKSVNFLDYLIGKKF</sequence>
<evidence type="ECO:0000256" key="1">
    <source>
        <dbReference type="ARBA" id="ARBA00004236"/>
    </source>
</evidence>
<feature type="domain" description="6-Cys" evidence="11">
    <location>
        <begin position="1636"/>
        <end position="1784"/>
    </location>
</feature>
<comment type="subcellular location">
    <subcellularLocation>
        <location evidence="1">Cell membrane</location>
    </subcellularLocation>
    <subcellularLocation>
        <location evidence="2">Cell surface</location>
    </subcellularLocation>
</comment>
<feature type="region of interest" description="Disordered" evidence="9">
    <location>
        <begin position="1857"/>
        <end position="1881"/>
    </location>
</feature>
<dbReference type="InterPro" id="IPR051444">
    <property type="entry name" value="Parasite_Repro/Invasion_Surf"/>
</dbReference>
<dbReference type="GO" id="GO:0005886">
    <property type="term" value="C:plasma membrane"/>
    <property type="evidence" value="ECO:0007669"/>
    <property type="project" value="UniProtKB-SubCell"/>
</dbReference>
<keyword evidence="10" id="KW-1133">Transmembrane helix</keyword>
<evidence type="ECO:0000256" key="9">
    <source>
        <dbReference type="SAM" id="MobiDB-lite"/>
    </source>
</evidence>
<feature type="domain" description="6-Cys" evidence="11">
    <location>
        <begin position="1090"/>
        <end position="1262"/>
    </location>
</feature>
<dbReference type="VEuPathDB" id="PlasmoDB:PY17X_0306600"/>
<feature type="transmembrane region" description="Helical" evidence="10">
    <location>
        <begin position="7"/>
        <end position="23"/>
    </location>
</feature>